<keyword evidence="4" id="KW-1185">Reference proteome</keyword>
<dbReference type="Proteomes" id="UP000281553">
    <property type="component" value="Unassembled WGS sequence"/>
</dbReference>
<feature type="transmembrane region" description="Helical" evidence="2">
    <location>
        <begin position="290"/>
        <end position="308"/>
    </location>
</feature>
<name>A0A3P7L517_DIBLA</name>
<reference evidence="3 4" key="1">
    <citation type="submission" date="2018-11" db="EMBL/GenBank/DDBJ databases">
        <authorList>
            <consortium name="Pathogen Informatics"/>
        </authorList>
    </citation>
    <scope>NUCLEOTIDE SEQUENCE [LARGE SCALE GENOMIC DNA]</scope>
</reference>
<keyword evidence="2" id="KW-1133">Transmembrane helix</keyword>
<evidence type="ECO:0000313" key="3">
    <source>
        <dbReference type="EMBL" id="VDN08670.1"/>
    </source>
</evidence>
<evidence type="ECO:0000256" key="2">
    <source>
        <dbReference type="SAM" id="Phobius"/>
    </source>
</evidence>
<feature type="transmembrane region" description="Helical" evidence="2">
    <location>
        <begin position="104"/>
        <end position="122"/>
    </location>
</feature>
<feature type="transmembrane region" description="Helical" evidence="2">
    <location>
        <begin position="142"/>
        <end position="165"/>
    </location>
</feature>
<keyword evidence="2" id="KW-0472">Membrane</keyword>
<evidence type="ECO:0000256" key="1">
    <source>
        <dbReference type="SAM" id="MobiDB-lite"/>
    </source>
</evidence>
<keyword evidence="2" id="KW-0812">Transmembrane</keyword>
<sequence length="407" mass="45744">MQFPKEQGKLKWKKKTEARKQRGEDALDNLHFQYFGFVSCVNNTVMSSKKQSKKSTASRQIETDMKERKNLKILHSPLKTSLFFFRECLYQLSCLASNLSRHKISGLLITLIILGLFVLRNIDGSHKVSLMFAEKKLLWWSWWVLLGFLSSCGFGSGLHTFVLYLGPFIAQVTMSAYICKSLNFPEPPYPEKIVCPEQGSPNEVVTFFNIVRKVQGFGTAMGELPPYFMARGARLASNVQTEEFELTGKPSSSSSETEADPLANGNTQASTSATKPLSRYQRLEMLLQKIVLRAGFFGIVLCASVPNPLFDLAGMTCGHFLVPFSTFFGATCVGKALIKVHIQQFAVIAVSSENHIDTLVHYIGRIPVIGDKLQQPFMEYLQLQREKLHNKVVDTVSLLLLHKLICQ</sequence>
<dbReference type="AlphaFoldDB" id="A0A3P7L517"/>
<organism evidence="3 4">
    <name type="scientific">Dibothriocephalus latus</name>
    <name type="common">Fish tapeworm</name>
    <name type="synonym">Diphyllobothrium latum</name>
    <dbReference type="NCBI Taxonomy" id="60516"/>
    <lineage>
        <taxon>Eukaryota</taxon>
        <taxon>Metazoa</taxon>
        <taxon>Spiralia</taxon>
        <taxon>Lophotrochozoa</taxon>
        <taxon>Platyhelminthes</taxon>
        <taxon>Cestoda</taxon>
        <taxon>Eucestoda</taxon>
        <taxon>Diphyllobothriidea</taxon>
        <taxon>Diphyllobothriidae</taxon>
        <taxon>Dibothriocephalus</taxon>
    </lineage>
</organism>
<dbReference type="OrthoDB" id="2016540at2759"/>
<proteinExistence type="predicted"/>
<feature type="compositionally biased region" description="Polar residues" evidence="1">
    <location>
        <begin position="264"/>
        <end position="273"/>
    </location>
</feature>
<accession>A0A3P7L517</accession>
<feature type="region of interest" description="Disordered" evidence="1">
    <location>
        <begin position="246"/>
        <end position="273"/>
    </location>
</feature>
<evidence type="ECO:0000313" key="4">
    <source>
        <dbReference type="Proteomes" id="UP000281553"/>
    </source>
</evidence>
<dbReference type="EMBL" id="UYRU01045584">
    <property type="protein sequence ID" value="VDN08670.1"/>
    <property type="molecule type" value="Genomic_DNA"/>
</dbReference>
<protein>
    <recommendedName>
        <fullName evidence="5">Vacuole membrane protein 1</fullName>
    </recommendedName>
</protein>
<gene>
    <name evidence="3" type="ORF">DILT_LOCUS4501</name>
</gene>
<feature type="transmembrane region" description="Helical" evidence="2">
    <location>
        <begin position="320"/>
        <end position="338"/>
    </location>
</feature>
<evidence type="ECO:0008006" key="5">
    <source>
        <dbReference type="Google" id="ProtNLM"/>
    </source>
</evidence>